<evidence type="ECO:0000256" key="8">
    <source>
        <dbReference type="SAM" id="SignalP"/>
    </source>
</evidence>
<accession>A0A915Q0L4</accession>
<dbReference type="GO" id="GO:0005993">
    <property type="term" value="P:trehalose catabolic process"/>
    <property type="evidence" value="ECO:0007669"/>
    <property type="project" value="TreeGrafter"/>
</dbReference>
<feature type="chain" id="PRO_5037755531" description="Trehalase" evidence="8">
    <location>
        <begin position="25"/>
        <end position="667"/>
    </location>
</feature>
<comment type="similarity">
    <text evidence="2 7">Belongs to the glycosyl hydrolase 37 family.</text>
</comment>
<keyword evidence="5 7" id="KW-0378">Hydrolase</keyword>
<dbReference type="PRINTS" id="PR00744">
    <property type="entry name" value="GLHYDRLASE37"/>
</dbReference>
<dbReference type="Pfam" id="PF01204">
    <property type="entry name" value="Trehalase"/>
    <property type="match status" value="1"/>
</dbReference>
<dbReference type="InterPro" id="IPR018232">
    <property type="entry name" value="Glyco_hydro_37_CS"/>
</dbReference>
<evidence type="ECO:0000256" key="6">
    <source>
        <dbReference type="ARBA" id="ARBA00023295"/>
    </source>
</evidence>
<dbReference type="PROSITE" id="PS00927">
    <property type="entry name" value="TREHALASE_1"/>
    <property type="match status" value="1"/>
</dbReference>
<evidence type="ECO:0000256" key="5">
    <source>
        <dbReference type="ARBA" id="ARBA00022801"/>
    </source>
</evidence>
<evidence type="ECO:0000256" key="4">
    <source>
        <dbReference type="ARBA" id="ARBA00019905"/>
    </source>
</evidence>
<dbReference type="InterPro" id="IPR001661">
    <property type="entry name" value="Glyco_hydro_37"/>
</dbReference>
<evidence type="ECO:0000256" key="3">
    <source>
        <dbReference type="ARBA" id="ARBA00012757"/>
    </source>
</evidence>
<dbReference type="InterPro" id="IPR008928">
    <property type="entry name" value="6-hairpin_glycosidase_sf"/>
</dbReference>
<evidence type="ECO:0000313" key="10">
    <source>
        <dbReference type="WBParaSite" id="sdigi.contig414.g8160.t1"/>
    </source>
</evidence>
<sequence length="667" mass="77933">MYISVLSMLSILSVQLLFINNSECGGEISFWDRYQNLKRVRRRNNNDTRNDTTASILIDQHEMMAKFDEETNPNEPHQRILNQDDILSSEFEAPEFTCNSNHSKAAQVYCQGDILHTVMMLGLYQDSKTFVDKPLKKDPEEVVADFHKRFSKSITEDDREQVKQFVEDNFGIEGEELDECELSDWKAEPERLLTIENSALRQFALEINYIWKDLCRTVKKKVKEHPQRHSLIYIPNEFIVPGGRFREYYYWDGYWIIKGLLASGMQTTTRRMIENFAYLINNYGFIPNGGRIYYLRRSQPPLFIPMVYEYYAATKNDDFLISVIDAMEKELLFWKTRRTIVIEKNGRNYTVFRYRADTAVPISEVISVGHSPSFPNEIFAAQHVPSSKKRALWRDIASAAESGWDFSSRWFTDRKTMENCETSNIAPVDLNAFMCWNMAILAHIHGHLGNLTRRNELIKERHIFIDTFTDIFYDKKEKAWFDVNLRTGERNYEAYPSIAIPLFAECYQRLDTRMMTDVLNTLQRNGLLNFPYGVPVSLIKGTNQQWDFPNGWANVNHMIIEGLRRSNYYGMQQKAFDIAQKWIDLNYQAYLKDGKMWEKYDVSKPYEQKAEGGEYEIQDGFGWTNGVALDLLVTYGKLLSFNDQLKSSGAWSTSNITMDSFDLKARI</sequence>
<dbReference type="InterPro" id="IPR012341">
    <property type="entry name" value="6hp_glycosidase-like_sf"/>
</dbReference>
<evidence type="ECO:0000313" key="9">
    <source>
        <dbReference type="Proteomes" id="UP000887581"/>
    </source>
</evidence>
<keyword evidence="8" id="KW-0732">Signal</keyword>
<dbReference type="Gene3D" id="1.50.10.10">
    <property type="match status" value="1"/>
</dbReference>
<keyword evidence="9" id="KW-1185">Reference proteome</keyword>
<dbReference type="AlphaFoldDB" id="A0A915Q0L4"/>
<organism evidence="9 10">
    <name type="scientific">Setaria digitata</name>
    <dbReference type="NCBI Taxonomy" id="48799"/>
    <lineage>
        <taxon>Eukaryota</taxon>
        <taxon>Metazoa</taxon>
        <taxon>Ecdysozoa</taxon>
        <taxon>Nematoda</taxon>
        <taxon>Chromadorea</taxon>
        <taxon>Rhabditida</taxon>
        <taxon>Spirurina</taxon>
        <taxon>Spiruromorpha</taxon>
        <taxon>Filarioidea</taxon>
        <taxon>Setariidae</taxon>
        <taxon>Setaria</taxon>
    </lineage>
</organism>
<name>A0A915Q0L4_9BILA</name>
<evidence type="ECO:0000256" key="2">
    <source>
        <dbReference type="ARBA" id="ARBA00005615"/>
    </source>
</evidence>
<dbReference type="Proteomes" id="UP000887581">
    <property type="component" value="Unplaced"/>
</dbReference>
<proteinExistence type="inferred from homology"/>
<dbReference type="GO" id="GO:0004555">
    <property type="term" value="F:alpha,alpha-trehalase activity"/>
    <property type="evidence" value="ECO:0007669"/>
    <property type="project" value="UniProtKB-EC"/>
</dbReference>
<evidence type="ECO:0000256" key="7">
    <source>
        <dbReference type="RuleBase" id="RU361180"/>
    </source>
</evidence>
<evidence type="ECO:0000256" key="1">
    <source>
        <dbReference type="ARBA" id="ARBA00001576"/>
    </source>
</evidence>
<dbReference type="WBParaSite" id="sdigi.contig414.g8160.t1">
    <property type="protein sequence ID" value="sdigi.contig414.g8160.t1"/>
    <property type="gene ID" value="sdigi.contig414.g8160"/>
</dbReference>
<dbReference type="PANTHER" id="PTHR23403">
    <property type="entry name" value="TREHALASE"/>
    <property type="match status" value="1"/>
</dbReference>
<feature type="signal peptide" evidence="8">
    <location>
        <begin position="1"/>
        <end position="24"/>
    </location>
</feature>
<reference evidence="10" key="1">
    <citation type="submission" date="2022-11" db="UniProtKB">
        <authorList>
            <consortium name="WormBaseParasite"/>
        </authorList>
    </citation>
    <scope>IDENTIFICATION</scope>
</reference>
<dbReference type="SUPFAM" id="SSF48208">
    <property type="entry name" value="Six-hairpin glycosidases"/>
    <property type="match status" value="1"/>
</dbReference>
<comment type="catalytic activity">
    <reaction evidence="1 7">
        <text>alpha,alpha-trehalose + H2O = alpha-D-glucose + beta-D-glucose</text>
        <dbReference type="Rhea" id="RHEA:32675"/>
        <dbReference type="ChEBI" id="CHEBI:15377"/>
        <dbReference type="ChEBI" id="CHEBI:15903"/>
        <dbReference type="ChEBI" id="CHEBI:16551"/>
        <dbReference type="ChEBI" id="CHEBI:17925"/>
        <dbReference type="EC" id="3.2.1.28"/>
    </reaction>
</comment>
<dbReference type="PANTHER" id="PTHR23403:SF1">
    <property type="entry name" value="TREHALASE"/>
    <property type="match status" value="1"/>
</dbReference>
<dbReference type="EC" id="3.2.1.28" evidence="3 7"/>
<protein>
    <recommendedName>
        <fullName evidence="4 7">Trehalase</fullName>
        <ecNumber evidence="3 7">3.2.1.28</ecNumber>
    </recommendedName>
    <alternativeName>
        <fullName evidence="7">Alpha-trehalose glucohydrolase</fullName>
    </alternativeName>
</protein>
<keyword evidence="6 7" id="KW-0326">Glycosidase</keyword>